<proteinExistence type="inferred from homology"/>
<dbReference type="AlphaFoldDB" id="A0A0A6XWW5"/>
<dbReference type="InterPro" id="IPR004474">
    <property type="entry name" value="LytR_CpsA_psr"/>
</dbReference>
<evidence type="ECO:0000256" key="3">
    <source>
        <dbReference type="ARBA" id="ARBA00022968"/>
    </source>
</evidence>
<dbReference type="InterPro" id="IPR050922">
    <property type="entry name" value="LytR/CpsA/Psr_CW_biosynth"/>
</dbReference>
<dbReference type="PANTHER" id="PTHR33392">
    <property type="entry name" value="POLYISOPRENYL-TEICHOIC ACID--PEPTIDOGLYCAN TEICHOIC ACID TRANSFERASE TAGU"/>
    <property type="match status" value="1"/>
</dbReference>
<evidence type="ECO:0000256" key="4">
    <source>
        <dbReference type="ARBA" id="ARBA00022989"/>
    </source>
</evidence>
<evidence type="ECO:0000313" key="9">
    <source>
        <dbReference type="Proteomes" id="UP000030588"/>
    </source>
</evidence>
<keyword evidence="5" id="KW-0472">Membrane</keyword>
<evidence type="ECO:0000313" key="8">
    <source>
        <dbReference type="EMBL" id="NEY19101.1"/>
    </source>
</evidence>
<name>A0A0A6XWW5_9BACI</name>
<organism evidence="7 9">
    <name type="scientific">Heyndrickxia ginsengihumi</name>
    <dbReference type="NCBI Taxonomy" id="363870"/>
    <lineage>
        <taxon>Bacteria</taxon>
        <taxon>Bacillati</taxon>
        <taxon>Bacillota</taxon>
        <taxon>Bacilli</taxon>
        <taxon>Bacillales</taxon>
        <taxon>Bacillaceae</taxon>
        <taxon>Heyndrickxia</taxon>
    </lineage>
</organism>
<dbReference type="EMBL" id="JAAIWK010000004">
    <property type="protein sequence ID" value="NEY19101.1"/>
    <property type="molecule type" value="Genomic_DNA"/>
</dbReference>
<keyword evidence="10" id="KW-1185">Reference proteome</keyword>
<dbReference type="GO" id="GO:0071555">
    <property type="term" value="P:cell wall organization"/>
    <property type="evidence" value="ECO:0007669"/>
    <property type="project" value="UniProtKB-KW"/>
</dbReference>
<evidence type="ECO:0000256" key="2">
    <source>
        <dbReference type="ARBA" id="ARBA00022692"/>
    </source>
</evidence>
<feature type="transmembrane region" description="Helical" evidence="5">
    <location>
        <begin position="6"/>
        <end position="27"/>
    </location>
</feature>
<reference evidence="7 9" key="1">
    <citation type="submission" date="2014-10" db="EMBL/GenBank/DDBJ databases">
        <title>Draft genome of phytase producing Bacillus ginsengihumi strain M2.11.</title>
        <authorList>
            <person name="Toymentseva A."/>
            <person name="Boulygina E.A."/>
            <person name="Kazakov S.V."/>
            <person name="Kayumov I."/>
            <person name="Suleimanova A.D."/>
            <person name="Mardanova A.M."/>
            <person name="Maria S.N."/>
            <person name="Sergey M.Y."/>
            <person name="Sharipova M.R."/>
        </authorList>
    </citation>
    <scope>NUCLEOTIDE SEQUENCE [LARGE SCALE GENOMIC DNA]</scope>
    <source>
        <strain evidence="7 9">M2.11</strain>
    </source>
</reference>
<evidence type="ECO:0000256" key="5">
    <source>
        <dbReference type="SAM" id="Phobius"/>
    </source>
</evidence>
<feature type="domain" description="Cell envelope-related transcriptional attenuator" evidence="6">
    <location>
        <begin position="76"/>
        <end position="224"/>
    </location>
</feature>
<dbReference type="Pfam" id="PF03816">
    <property type="entry name" value="LytR_cpsA_psr"/>
    <property type="match status" value="1"/>
</dbReference>
<keyword evidence="4 5" id="KW-1133">Transmembrane helix</keyword>
<evidence type="ECO:0000313" key="10">
    <source>
        <dbReference type="Proteomes" id="UP000476934"/>
    </source>
</evidence>
<sequence length="304" mass="34126">MKKVLITILSVIGIIIVAGGGYAYYLYHSAKETADKMHESVNLGKSHTTPKLNSKNAPPISILLLGVDQRKNDVGRSDTIIFITLNPKTEKMQMVSIPRDTRTEIAGRGTMNKINAAYAYGGTKMAIQTVENFTNVPVNYYIRVNMQALSALVDAVGGITVNNKLDWYDEGYYKKGYHYHKGELHLNGKQALGYVRMRHLDPNGDFGRNQRQRQVIEAIIKKAASIKSVTRFNEIFNALGDNVKTNLTFDDMMKIQSNYRGASKNVEQYEVQGTSEKINGIYYLSVPDSERSKVTNMLKSNLQK</sequence>
<dbReference type="OrthoDB" id="27330at2"/>
<reference evidence="8" key="2">
    <citation type="submission" date="2020-02" db="EMBL/GenBank/DDBJ databases">
        <authorList>
            <person name="Feng H."/>
        </authorList>
    </citation>
    <scope>NUCLEOTIDE SEQUENCE [LARGE SCALE GENOMIC DNA]</scope>
    <source>
        <strain evidence="8">Gsoil 114</strain>
    </source>
</reference>
<comment type="caution">
    <text evidence="7">The sequence shown here is derived from an EMBL/GenBank/DDBJ whole genome shotgun (WGS) entry which is preliminary data.</text>
</comment>
<dbReference type="PANTHER" id="PTHR33392:SF6">
    <property type="entry name" value="POLYISOPRENYL-TEICHOIC ACID--PEPTIDOGLYCAN TEICHOIC ACID TRANSFERASE TAGU"/>
    <property type="match status" value="1"/>
</dbReference>
<dbReference type="NCBIfam" id="TIGR00350">
    <property type="entry name" value="lytR_cpsA_psr"/>
    <property type="match status" value="1"/>
</dbReference>
<dbReference type="EMBL" id="JRUN01000049">
    <property type="protein sequence ID" value="KHD84637.1"/>
    <property type="molecule type" value="Genomic_DNA"/>
</dbReference>
<dbReference type="Gene3D" id="3.40.630.190">
    <property type="entry name" value="LCP protein"/>
    <property type="match status" value="1"/>
</dbReference>
<dbReference type="Proteomes" id="UP000476934">
    <property type="component" value="Unassembled WGS sequence"/>
</dbReference>
<evidence type="ECO:0000256" key="1">
    <source>
        <dbReference type="ARBA" id="ARBA00006068"/>
    </source>
</evidence>
<accession>A0A0A6XWW5</accession>
<dbReference type="Proteomes" id="UP000030588">
    <property type="component" value="Unassembled WGS sequence"/>
</dbReference>
<keyword evidence="3" id="KW-0735">Signal-anchor</keyword>
<gene>
    <name evidence="8" type="ORF">G4D61_03840</name>
    <name evidence="7" type="ORF">NG54_14355</name>
</gene>
<reference evidence="8 10" key="3">
    <citation type="submission" date="2020-03" db="EMBL/GenBank/DDBJ databases">
        <title>Bacillus aquiflavi sp. nov., isolated from yellow water of strong flavor Chinese baijiu in Yibin region of China.</title>
        <authorList>
            <person name="Xie J."/>
        </authorList>
    </citation>
    <scope>NUCLEOTIDE SEQUENCE [LARGE SCALE GENOMIC DNA]</scope>
    <source>
        <strain evidence="8 10">Gsoil 114</strain>
    </source>
</reference>
<evidence type="ECO:0000313" key="7">
    <source>
        <dbReference type="EMBL" id="KHD84637.1"/>
    </source>
</evidence>
<keyword evidence="2 5" id="KW-0812">Transmembrane</keyword>
<evidence type="ECO:0000259" key="6">
    <source>
        <dbReference type="Pfam" id="PF03816"/>
    </source>
</evidence>
<comment type="similarity">
    <text evidence="1">Belongs to the LytR/CpsA/Psr (LCP) family.</text>
</comment>
<dbReference type="RefSeq" id="WP_025730380.1">
    <property type="nucleotide sequence ID" value="NZ_JAAIWK010000004.1"/>
</dbReference>
<protein>
    <submittedName>
        <fullName evidence="7">Transcriptional regulator LytR</fullName>
    </submittedName>
</protein>